<dbReference type="EMBL" id="LNXW01000013">
    <property type="protein sequence ID" value="KTC79022.1"/>
    <property type="molecule type" value="Genomic_DNA"/>
</dbReference>
<dbReference type="AlphaFoldDB" id="A0A0W0S639"/>
<gene>
    <name evidence="4" type="primary">arp_2</name>
    <name evidence="4" type="ORF">Lche_1042</name>
</gene>
<dbReference type="PROSITE" id="PS50297">
    <property type="entry name" value="ANK_REP_REGION"/>
    <property type="match status" value="1"/>
</dbReference>
<evidence type="ECO:0000256" key="2">
    <source>
        <dbReference type="ARBA" id="ARBA00023043"/>
    </source>
</evidence>
<dbReference type="Proteomes" id="UP000054921">
    <property type="component" value="Unassembled WGS sequence"/>
</dbReference>
<comment type="caution">
    <text evidence="4">The sequence shown here is derived from an EMBL/GenBank/DDBJ whole genome shotgun (WGS) entry which is preliminary data.</text>
</comment>
<feature type="repeat" description="ANK" evidence="3">
    <location>
        <begin position="322"/>
        <end position="354"/>
    </location>
</feature>
<evidence type="ECO:0000313" key="4">
    <source>
        <dbReference type="EMBL" id="KTC79022.1"/>
    </source>
</evidence>
<reference evidence="4 5" key="1">
    <citation type="submission" date="2015-11" db="EMBL/GenBank/DDBJ databases">
        <title>Genomic analysis of 38 Legionella species identifies large and diverse effector repertoires.</title>
        <authorList>
            <person name="Burstein D."/>
            <person name="Amaro F."/>
            <person name="Zusman T."/>
            <person name="Lifshitz Z."/>
            <person name="Cohen O."/>
            <person name="Gilbert J.A."/>
            <person name="Pupko T."/>
            <person name="Shuman H.A."/>
            <person name="Segal G."/>
        </authorList>
    </citation>
    <scope>NUCLEOTIDE SEQUENCE [LARGE SCALE GENOMIC DNA]</scope>
    <source>
        <strain evidence="4 5">ORW</strain>
    </source>
</reference>
<dbReference type="SMART" id="SM00248">
    <property type="entry name" value="ANK"/>
    <property type="match status" value="12"/>
</dbReference>
<dbReference type="PATRIC" id="fig|28084.5.peg.1124"/>
<organism evidence="4 5">
    <name type="scientific">Legionella cherrii</name>
    <dbReference type="NCBI Taxonomy" id="28084"/>
    <lineage>
        <taxon>Bacteria</taxon>
        <taxon>Pseudomonadati</taxon>
        <taxon>Pseudomonadota</taxon>
        <taxon>Gammaproteobacteria</taxon>
        <taxon>Legionellales</taxon>
        <taxon>Legionellaceae</taxon>
        <taxon>Legionella</taxon>
    </lineage>
</organism>
<accession>A0A0W0S639</accession>
<dbReference type="Pfam" id="PF12796">
    <property type="entry name" value="Ank_2"/>
    <property type="match status" value="4"/>
</dbReference>
<feature type="repeat" description="ANK" evidence="3">
    <location>
        <begin position="195"/>
        <end position="227"/>
    </location>
</feature>
<dbReference type="SUPFAM" id="SSF48403">
    <property type="entry name" value="Ankyrin repeat"/>
    <property type="match status" value="3"/>
</dbReference>
<feature type="repeat" description="ANK" evidence="3">
    <location>
        <begin position="261"/>
        <end position="293"/>
    </location>
</feature>
<dbReference type="PANTHER" id="PTHR24198">
    <property type="entry name" value="ANKYRIN REPEAT AND PROTEIN KINASE DOMAIN-CONTAINING PROTEIN"/>
    <property type="match status" value="1"/>
</dbReference>
<dbReference type="InterPro" id="IPR036770">
    <property type="entry name" value="Ankyrin_rpt-contain_sf"/>
</dbReference>
<evidence type="ECO:0000256" key="3">
    <source>
        <dbReference type="PROSITE-ProRule" id="PRU00023"/>
    </source>
</evidence>
<dbReference type="Gene3D" id="1.25.40.20">
    <property type="entry name" value="Ankyrin repeat-containing domain"/>
    <property type="match status" value="3"/>
</dbReference>
<sequence length="874" mass="97611">MIDERLKTAIKQGNLEQFKKLISNLEDENFLIFDEEGNTLAHLAAIYDQPEILQVLINRAEELNSPILSTPNDNGFTPLECSHIYSSSKAKPLLESNPHLSTSTRLVVEKNYEELKKVSPSGFRREGLNKITMVASALDATALTILLGIARIPEFLLRHQTKNGWSGVHFAAYNDRSDVIQLFPEQFAIEVTDNQGNTPLMIAAARGNSKTIDFLLAIGGNLHQKNKQGENAVFLAAEQGHLDTLKFLDKEGVDLMVVNDKGENALMVAARNGHADCVEYLLARDVAAELHNKQGKTAFQFALEAKRFDIGDLLVTHSTAQEQQLALFDAVRRGDLATVQWLVAHGASLSATDENKMTPMLLAASLGYVSCVDYFMNQGPASIHDKDSEGDNLFFVAIKYRNISLVKHLIARGLFSPEDKNAKRKTPLLVAAEVNYGKLVEFFHQKGCALDARDEEGNTAFHLLVAKGYIGNAMEYLLTHSPALILEKNSKGESPLHTAIRLKQNDGLVEMLRLVTSQPHLKMQLIEARNDQGNTALLSAIEYQNSVAIPVLMAAKADVLAKNNKGQTVISIAYLNALPQESVTRFFEAYKIDYSEYYLRRRLYFIFGGEKLNQVLQFPNAEVKFGSGLFDEGVAVLNEYLKNFIQEKHPEYSERFGQLLTALSKLQSDSTAFDILSRLEHEDMAFQATGFAGHSVLATLKNMADGSMKLSLAERGARVGGAPFLNDENKKFAAIRSIIVPEEKRQGVIELLAQAKNEPQAKGVDILFKQIPEFVGEPYQFSNIYQKKFLDICFYSNPKTGLYEQFIEILGEEGGKAFYKEFELYMREQELKKYTEFRQRNHPDESVQENPIIVTAQELIDKRQAALPASPRSG</sequence>
<name>A0A0W0S639_9GAMM</name>
<protein>
    <submittedName>
        <fullName evidence="4">Ankyrin repeat protein</fullName>
    </submittedName>
</protein>
<keyword evidence="1" id="KW-0677">Repeat</keyword>
<feature type="repeat" description="ANK" evidence="3">
    <location>
        <begin position="228"/>
        <end position="260"/>
    </location>
</feature>
<keyword evidence="2 3" id="KW-0040">ANK repeat</keyword>
<dbReference type="PROSITE" id="PS50088">
    <property type="entry name" value="ANK_REPEAT"/>
    <property type="match status" value="4"/>
</dbReference>
<evidence type="ECO:0000256" key="1">
    <source>
        <dbReference type="ARBA" id="ARBA00022737"/>
    </source>
</evidence>
<evidence type="ECO:0000313" key="5">
    <source>
        <dbReference type="Proteomes" id="UP000054921"/>
    </source>
</evidence>
<dbReference type="OrthoDB" id="5632076at2"/>
<proteinExistence type="predicted"/>
<dbReference type="STRING" id="28084.Lche_1042"/>
<dbReference type="PANTHER" id="PTHR24198:SF165">
    <property type="entry name" value="ANKYRIN REPEAT-CONTAINING PROTEIN-RELATED"/>
    <property type="match status" value="1"/>
</dbReference>
<dbReference type="InterPro" id="IPR002110">
    <property type="entry name" value="Ankyrin_rpt"/>
</dbReference>